<gene>
    <name evidence="3" type="ORF">AMELA_G00047490</name>
</gene>
<feature type="transmembrane region" description="Helical" evidence="1">
    <location>
        <begin position="132"/>
        <end position="153"/>
    </location>
</feature>
<feature type="chain" id="PRO_5029644181" evidence="2">
    <location>
        <begin position="26"/>
        <end position="173"/>
    </location>
</feature>
<evidence type="ECO:0000313" key="3">
    <source>
        <dbReference type="EMBL" id="KAF4090045.1"/>
    </source>
</evidence>
<evidence type="ECO:0000256" key="1">
    <source>
        <dbReference type="SAM" id="Phobius"/>
    </source>
</evidence>
<keyword evidence="4" id="KW-1185">Reference proteome</keyword>
<comment type="caution">
    <text evidence="3">The sequence shown here is derived from an EMBL/GenBank/DDBJ whole genome shotgun (WGS) entry which is preliminary data.</text>
</comment>
<keyword evidence="1" id="KW-1133">Transmembrane helix</keyword>
<evidence type="ECO:0000256" key="2">
    <source>
        <dbReference type="SAM" id="SignalP"/>
    </source>
</evidence>
<evidence type="ECO:0000313" key="4">
    <source>
        <dbReference type="Proteomes" id="UP000593565"/>
    </source>
</evidence>
<accession>A0A7J6B4W4</accession>
<name>A0A7J6B4W4_AMEME</name>
<proteinExistence type="predicted"/>
<dbReference type="Proteomes" id="UP000593565">
    <property type="component" value="Unassembled WGS sequence"/>
</dbReference>
<protein>
    <submittedName>
        <fullName evidence="3">Uncharacterized protein</fullName>
    </submittedName>
</protein>
<keyword evidence="1" id="KW-0472">Membrane</keyword>
<sequence>MHAIMKLLICCVFMLFLVNVVPAEGSTIKHLSCCFEQLGNGSVVYILNNTVESNFTQWTRNKTPIKDEHGNVDKSYVLGYGQNWITLIKSYLDIEFWFQTYDMMKNQDVQCTDLCELGSFNLLIEGTGLNTAWKAGIGVSVFIFIVIGGVIGWKQCYSRLQAVVQDDQREAAV</sequence>
<organism evidence="3 4">
    <name type="scientific">Ameiurus melas</name>
    <name type="common">Black bullhead</name>
    <name type="synonym">Silurus melas</name>
    <dbReference type="NCBI Taxonomy" id="219545"/>
    <lineage>
        <taxon>Eukaryota</taxon>
        <taxon>Metazoa</taxon>
        <taxon>Chordata</taxon>
        <taxon>Craniata</taxon>
        <taxon>Vertebrata</taxon>
        <taxon>Euteleostomi</taxon>
        <taxon>Actinopterygii</taxon>
        <taxon>Neopterygii</taxon>
        <taxon>Teleostei</taxon>
        <taxon>Ostariophysi</taxon>
        <taxon>Siluriformes</taxon>
        <taxon>Ictaluridae</taxon>
        <taxon>Ameiurus</taxon>
    </lineage>
</organism>
<keyword evidence="1" id="KW-0812">Transmembrane</keyword>
<reference evidence="3 4" key="1">
    <citation type="submission" date="2020-02" db="EMBL/GenBank/DDBJ databases">
        <title>A chromosome-scale genome assembly of the black bullhead catfish (Ameiurus melas).</title>
        <authorList>
            <person name="Wen M."/>
            <person name="Zham M."/>
            <person name="Cabau C."/>
            <person name="Klopp C."/>
            <person name="Donnadieu C."/>
            <person name="Roques C."/>
            <person name="Bouchez O."/>
            <person name="Lampietro C."/>
            <person name="Jouanno E."/>
            <person name="Herpin A."/>
            <person name="Louis A."/>
            <person name="Berthelot C."/>
            <person name="Parey E."/>
            <person name="Roest-Crollius H."/>
            <person name="Braasch I."/>
            <person name="Postlethwait J."/>
            <person name="Robinson-Rechavi M."/>
            <person name="Echchiki A."/>
            <person name="Begum T."/>
            <person name="Montfort J."/>
            <person name="Schartl M."/>
            <person name="Bobe J."/>
            <person name="Guiguen Y."/>
        </authorList>
    </citation>
    <scope>NUCLEOTIDE SEQUENCE [LARGE SCALE GENOMIC DNA]</scope>
    <source>
        <strain evidence="3">M_S1</strain>
        <tissue evidence="3">Blood</tissue>
    </source>
</reference>
<dbReference type="EMBL" id="JAAGNN010000004">
    <property type="protein sequence ID" value="KAF4090045.1"/>
    <property type="molecule type" value="Genomic_DNA"/>
</dbReference>
<keyword evidence="2" id="KW-0732">Signal</keyword>
<dbReference type="AlphaFoldDB" id="A0A7J6B4W4"/>
<feature type="signal peptide" evidence="2">
    <location>
        <begin position="1"/>
        <end position="25"/>
    </location>
</feature>